<dbReference type="AlphaFoldDB" id="A0A9W9F4W6"/>
<accession>A0A9W9F4W6</accession>
<sequence length="72" mass="7972">MPSTITNGRAPAMRTRNRAIFSIAAVLAGTWMMFRAQSPTMRDVLISDDDIKKMNGLHPGSQTARPTVVEKR</sequence>
<keyword evidence="2" id="KW-1185">Reference proteome</keyword>
<evidence type="ECO:0000313" key="1">
    <source>
        <dbReference type="EMBL" id="KAJ5093574.1"/>
    </source>
</evidence>
<organism evidence="1 2">
    <name type="scientific">Penicillium angulare</name>
    <dbReference type="NCBI Taxonomy" id="116970"/>
    <lineage>
        <taxon>Eukaryota</taxon>
        <taxon>Fungi</taxon>
        <taxon>Dikarya</taxon>
        <taxon>Ascomycota</taxon>
        <taxon>Pezizomycotina</taxon>
        <taxon>Eurotiomycetes</taxon>
        <taxon>Eurotiomycetidae</taxon>
        <taxon>Eurotiales</taxon>
        <taxon>Aspergillaceae</taxon>
        <taxon>Penicillium</taxon>
    </lineage>
</organism>
<proteinExistence type="predicted"/>
<name>A0A9W9F4W6_9EURO</name>
<comment type="caution">
    <text evidence="1">The sequence shown here is derived from an EMBL/GenBank/DDBJ whole genome shotgun (WGS) entry which is preliminary data.</text>
</comment>
<dbReference type="OrthoDB" id="4480828at2759"/>
<reference evidence="1" key="1">
    <citation type="submission" date="2022-11" db="EMBL/GenBank/DDBJ databases">
        <authorList>
            <person name="Petersen C."/>
        </authorList>
    </citation>
    <scope>NUCLEOTIDE SEQUENCE</scope>
    <source>
        <strain evidence="1">IBT 30069</strain>
    </source>
</reference>
<evidence type="ECO:0000313" key="2">
    <source>
        <dbReference type="Proteomes" id="UP001149165"/>
    </source>
</evidence>
<dbReference type="EMBL" id="JAPQKH010000006">
    <property type="protein sequence ID" value="KAJ5093574.1"/>
    <property type="molecule type" value="Genomic_DNA"/>
</dbReference>
<protein>
    <submittedName>
        <fullName evidence="1">Uncharacterized protein</fullName>
    </submittedName>
</protein>
<reference evidence="1" key="2">
    <citation type="journal article" date="2023" name="IMA Fungus">
        <title>Comparative genomic study of the Penicillium genus elucidates a diverse pangenome and 15 lateral gene transfer events.</title>
        <authorList>
            <person name="Petersen C."/>
            <person name="Sorensen T."/>
            <person name="Nielsen M.R."/>
            <person name="Sondergaard T.E."/>
            <person name="Sorensen J.L."/>
            <person name="Fitzpatrick D.A."/>
            <person name="Frisvad J.C."/>
            <person name="Nielsen K.L."/>
        </authorList>
    </citation>
    <scope>NUCLEOTIDE SEQUENCE</scope>
    <source>
        <strain evidence="1">IBT 30069</strain>
    </source>
</reference>
<dbReference type="Proteomes" id="UP001149165">
    <property type="component" value="Unassembled WGS sequence"/>
</dbReference>
<gene>
    <name evidence="1" type="ORF">N7456_009435</name>
</gene>